<accession>A0A812KVT8</accession>
<keyword evidence="3" id="KW-1185">Reference proteome</keyword>
<feature type="region of interest" description="Disordered" evidence="1">
    <location>
        <begin position="22"/>
        <end position="43"/>
    </location>
</feature>
<dbReference type="AlphaFoldDB" id="A0A812KVT8"/>
<proteinExistence type="predicted"/>
<feature type="compositionally biased region" description="Low complexity" evidence="1">
    <location>
        <begin position="108"/>
        <end position="139"/>
    </location>
</feature>
<organism evidence="2 3">
    <name type="scientific">Symbiodinium natans</name>
    <dbReference type="NCBI Taxonomy" id="878477"/>
    <lineage>
        <taxon>Eukaryota</taxon>
        <taxon>Sar</taxon>
        <taxon>Alveolata</taxon>
        <taxon>Dinophyceae</taxon>
        <taxon>Suessiales</taxon>
        <taxon>Symbiodiniaceae</taxon>
        <taxon>Symbiodinium</taxon>
    </lineage>
</organism>
<comment type="caution">
    <text evidence="2">The sequence shown here is derived from an EMBL/GenBank/DDBJ whole genome shotgun (WGS) entry which is preliminary data.</text>
</comment>
<dbReference type="EMBL" id="CAJNDS010000838">
    <property type="protein sequence ID" value="CAE7236951.1"/>
    <property type="molecule type" value="Genomic_DNA"/>
</dbReference>
<evidence type="ECO:0000313" key="2">
    <source>
        <dbReference type="EMBL" id="CAE7236951.1"/>
    </source>
</evidence>
<evidence type="ECO:0000256" key="1">
    <source>
        <dbReference type="SAM" id="MobiDB-lite"/>
    </source>
</evidence>
<evidence type="ECO:0000313" key="3">
    <source>
        <dbReference type="Proteomes" id="UP000604046"/>
    </source>
</evidence>
<gene>
    <name evidence="2" type="ORF">SNAT2548_LOCUS10257</name>
</gene>
<feature type="region of interest" description="Disordered" evidence="1">
    <location>
        <begin position="102"/>
        <end position="139"/>
    </location>
</feature>
<dbReference type="Proteomes" id="UP000604046">
    <property type="component" value="Unassembled WGS sequence"/>
</dbReference>
<sequence length="139" mass="14562">MDFLFGAAPVLPASRPRMFQTSFEQGREEEPPEPGQGGGGTEMVMPFSIKWSAEWKTMQDIHTAEKVAGPLSKLFWLFAGVSVGVGISYLPSMLAQRIVGKKEEEEAAAPPAAPVAKVKAKPKAAPAAASEAPAAAAPA</sequence>
<reference evidence="2" key="1">
    <citation type="submission" date="2021-02" db="EMBL/GenBank/DDBJ databases">
        <authorList>
            <person name="Dougan E. K."/>
            <person name="Rhodes N."/>
            <person name="Thang M."/>
            <person name="Chan C."/>
        </authorList>
    </citation>
    <scope>NUCLEOTIDE SEQUENCE</scope>
</reference>
<name>A0A812KVT8_9DINO</name>
<protein>
    <submittedName>
        <fullName evidence="2">Uncharacterized protein</fullName>
    </submittedName>
</protein>